<evidence type="ECO:0000313" key="4">
    <source>
        <dbReference type="EMBL" id="CDZ24103.1"/>
    </source>
</evidence>
<dbReference type="STRING" id="29343.CCDG5_0986"/>
<dbReference type="InterPro" id="IPR007170">
    <property type="entry name" value="SpoVG"/>
</dbReference>
<dbReference type="HOGENOM" id="CLU_103669_2_1_9"/>
<dbReference type="NCBIfam" id="NF009749">
    <property type="entry name" value="PRK13259.1"/>
    <property type="match status" value="1"/>
</dbReference>
<evidence type="ECO:0000256" key="2">
    <source>
        <dbReference type="ARBA" id="ARBA00023210"/>
    </source>
</evidence>
<proteinExistence type="predicted"/>
<dbReference type="SUPFAM" id="SSF160537">
    <property type="entry name" value="SpoVG-like"/>
    <property type="match status" value="1"/>
</dbReference>
<evidence type="ECO:0000256" key="3">
    <source>
        <dbReference type="ARBA" id="ARBA00023306"/>
    </source>
</evidence>
<dbReference type="PATRIC" id="fig|29343.3.peg.1039"/>
<dbReference type="Proteomes" id="UP000032431">
    <property type="component" value="Chromosome I"/>
</dbReference>
<dbReference type="InterPro" id="IPR036751">
    <property type="entry name" value="SpoVG_sf"/>
</dbReference>
<dbReference type="OrthoDB" id="9796286at2"/>
<gene>
    <name evidence="4" type="ORF">CCDG5_0986</name>
</gene>
<dbReference type="KEGG" id="ccel:CCDG5_0986"/>
<protein>
    <recommendedName>
        <fullName evidence="6">Septation protein SpoVG</fullName>
    </recommendedName>
</protein>
<sequence>MNITDIKIRKIFTEGKVRAVVSIILDGDFAVHDLKVIEGVERLFVAMPNRHSEDGRFQDIVHPISTEARTQLEAVVLEKYREAVAAAEEQKKEA</sequence>
<keyword evidence="2" id="KW-0717">Septation</keyword>
<dbReference type="PANTHER" id="PTHR38429">
    <property type="entry name" value="SEPTATION PROTEIN SPOVG-RELATED"/>
    <property type="match status" value="1"/>
</dbReference>
<evidence type="ECO:0000256" key="1">
    <source>
        <dbReference type="ARBA" id="ARBA00022618"/>
    </source>
</evidence>
<evidence type="ECO:0008006" key="6">
    <source>
        <dbReference type="Google" id="ProtNLM"/>
    </source>
</evidence>
<dbReference type="GO" id="GO:0030435">
    <property type="term" value="P:sporulation resulting in formation of a cellular spore"/>
    <property type="evidence" value="ECO:0007669"/>
    <property type="project" value="InterPro"/>
</dbReference>
<dbReference type="EMBL" id="LM995447">
    <property type="protein sequence ID" value="CDZ24103.1"/>
    <property type="molecule type" value="Genomic_DNA"/>
</dbReference>
<keyword evidence="3" id="KW-0131">Cell cycle</keyword>
<keyword evidence="1" id="KW-0132">Cell division</keyword>
<dbReference type="PANTHER" id="PTHR38429:SF1">
    <property type="entry name" value="SEPTATION PROTEIN SPOVG-RELATED"/>
    <property type="match status" value="1"/>
</dbReference>
<dbReference type="GO" id="GO:0000917">
    <property type="term" value="P:division septum assembly"/>
    <property type="evidence" value="ECO:0007669"/>
    <property type="project" value="UniProtKB-KW"/>
</dbReference>
<dbReference type="Gene3D" id="3.30.1120.40">
    <property type="entry name" value="Stage V sporulation protein G"/>
    <property type="match status" value="1"/>
</dbReference>
<dbReference type="AlphaFoldDB" id="A0A078KNP1"/>
<keyword evidence="5" id="KW-1185">Reference proteome</keyword>
<name>A0A078KNP1_9FIRM</name>
<reference evidence="5" key="1">
    <citation type="submission" date="2014-07" db="EMBL/GenBank/DDBJ databases">
        <authorList>
            <person name="Wibberg D."/>
        </authorList>
    </citation>
    <scope>NUCLEOTIDE SEQUENCE [LARGE SCALE GENOMIC DNA]</scope>
    <source>
        <strain evidence="5">DG5</strain>
    </source>
</reference>
<dbReference type="Pfam" id="PF04026">
    <property type="entry name" value="SpoVG"/>
    <property type="match status" value="1"/>
</dbReference>
<accession>A0A078KNP1</accession>
<organism evidence="4 5">
    <name type="scientific">[Clostridium] cellulosi</name>
    <dbReference type="NCBI Taxonomy" id="29343"/>
    <lineage>
        <taxon>Bacteria</taxon>
        <taxon>Bacillati</taxon>
        <taxon>Bacillota</taxon>
        <taxon>Clostridia</taxon>
        <taxon>Eubacteriales</taxon>
        <taxon>Oscillospiraceae</taxon>
        <taxon>Oscillospiraceae incertae sedis</taxon>
    </lineage>
</organism>
<evidence type="ECO:0000313" key="5">
    <source>
        <dbReference type="Proteomes" id="UP000032431"/>
    </source>
</evidence>